<proteinExistence type="predicted"/>
<dbReference type="STRING" id="410332.SAMN04488550_3476"/>
<dbReference type="NCBIfam" id="NF033493">
    <property type="entry name" value="MetS_like_NSS"/>
    <property type="match status" value="1"/>
</dbReference>
<dbReference type="RefSeq" id="WP_008375901.1">
    <property type="nucleotide sequence ID" value="NZ_BAOP01000002.1"/>
</dbReference>
<accession>M3UFU8</accession>
<dbReference type="OrthoDB" id="6712920at2"/>
<name>M3UFU8_GORML</name>
<keyword evidence="3" id="KW-1185">Reference proteome</keyword>
<feature type="transmembrane region" description="Helical" evidence="1">
    <location>
        <begin position="6"/>
        <end position="28"/>
    </location>
</feature>
<evidence type="ECO:0000313" key="2">
    <source>
        <dbReference type="EMBL" id="GAC78085.1"/>
    </source>
</evidence>
<keyword evidence="1" id="KW-1133">Transmembrane helix</keyword>
<sequence>MTGTAIVLFLIAIGIVWGGLITSIVFLIRNPEVADLPDVDEVADAARAAQPHPSRDT</sequence>
<dbReference type="EMBL" id="BAOP01000002">
    <property type="protein sequence ID" value="GAC78085.1"/>
    <property type="molecule type" value="Genomic_DNA"/>
</dbReference>
<organism evidence="2 3">
    <name type="scientific">Gordonia malaquae NBRC 108250</name>
    <dbReference type="NCBI Taxonomy" id="1223542"/>
    <lineage>
        <taxon>Bacteria</taxon>
        <taxon>Bacillati</taxon>
        <taxon>Actinomycetota</taxon>
        <taxon>Actinomycetes</taxon>
        <taxon>Mycobacteriales</taxon>
        <taxon>Gordoniaceae</taxon>
        <taxon>Gordonia</taxon>
    </lineage>
</organism>
<evidence type="ECO:0008006" key="4">
    <source>
        <dbReference type="Google" id="ProtNLM"/>
    </source>
</evidence>
<keyword evidence="1" id="KW-0812">Transmembrane</keyword>
<dbReference type="InterPro" id="IPR031596">
    <property type="entry name" value="MaAIMP_sms"/>
</dbReference>
<dbReference type="AlphaFoldDB" id="M3UFU8"/>
<dbReference type="Pfam" id="PF16951">
    <property type="entry name" value="MaAIMP_sms"/>
    <property type="match status" value="1"/>
</dbReference>
<evidence type="ECO:0000256" key="1">
    <source>
        <dbReference type="SAM" id="Phobius"/>
    </source>
</evidence>
<dbReference type="eggNOG" id="ENOG5031ZBR">
    <property type="taxonomic scope" value="Bacteria"/>
</dbReference>
<reference evidence="2 3" key="1">
    <citation type="submission" date="2013-02" db="EMBL/GenBank/DDBJ databases">
        <title>Whole genome shotgun sequence of Gordonia malaquae NBRC 108250.</title>
        <authorList>
            <person name="Yoshida I."/>
            <person name="Hosoyama A."/>
            <person name="Tsuchikane K."/>
            <person name="Ando Y."/>
            <person name="Baba S."/>
            <person name="Ohji S."/>
            <person name="Hamada M."/>
            <person name="Tamura T."/>
            <person name="Yamazoe A."/>
            <person name="Yamazaki S."/>
            <person name="Fujita N."/>
        </authorList>
    </citation>
    <scope>NUCLEOTIDE SEQUENCE [LARGE SCALE GENOMIC DNA]</scope>
    <source>
        <strain evidence="2 3">NBRC 108250</strain>
    </source>
</reference>
<dbReference type="Proteomes" id="UP000035009">
    <property type="component" value="Unassembled WGS sequence"/>
</dbReference>
<comment type="caution">
    <text evidence="2">The sequence shown here is derived from an EMBL/GenBank/DDBJ whole genome shotgun (WGS) entry which is preliminary data.</text>
</comment>
<gene>
    <name evidence="2" type="ORF">GM1_002_00630</name>
</gene>
<evidence type="ECO:0000313" key="3">
    <source>
        <dbReference type="Proteomes" id="UP000035009"/>
    </source>
</evidence>
<keyword evidence="1" id="KW-0472">Membrane</keyword>
<protein>
    <recommendedName>
        <fullName evidence="4">Methionine/alanine importer small subunit</fullName>
    </recommendedName>
</protein>